<dbReference type="GO" id="GO:0033743">
    <property type="term" value="F:peptide-methionine (R)-S-oxide reductase activity"/>
    <property type="evidence" value="ECO:0007669"/>
    <property type="project" value="UniProtKB-EC"/>
</dbReference>
<feature type="chain" id="PRO_5023104936" description="peptide-methionine (R)-S-oxide reductase" evidence="4">
    <location>
        <begin position="26"/>
        <end position="162"/>
    </location>
</feature>
<accession>A0A5B2VDP4</accession>
<sequence>MLTRRALLLTGTTALAAAATAPARAAGSAKTFEITLSEAEWKKRLTPAQFAVLRKEDTERAGSSPLNAEKRAGTFHCAGCDLAVYPSSTKFESGTGWPSFYAPIEGAVATREDRKLVFLTRTEVHCRRCGGHLGHVFDDGPKPTGLRHCLNGVALSFKPAAA</sequence>
<dbReference type="Gene3D" id="2.170.150.20">
    <property type="entry name" value="Peptide methionine sulfoxide reductase"/>
    <property type="match status" value="1"/>
</dbReference>
<dbReference type="PROSITE" id="PS51318">
    <property type="entry name" value="TAT"/>
    <property type="match status" value="1"/>
</dbReference>
<dbReference type="OrthoDB" id="9785497at2"/>
<dbReference type="Proteomes" id="UP000323142">
    <property type="component" value="Unassembled WGS sequence"/>
</dbReference>
<keyword evidence="7" id="KW-1185">Reference proteome</keyword>
<keyword evidence="4" id="KW-0732">Signal</keyword>
<evidence type="ECO:0000313" key="7">
    <source>
        <dbReference type="Proteomes" id="UP000323142"/>
    </source>
</evidence>
<organism evidence="6 7">
    <name type="scientific">Salinarimonas soli</name>
    <dbReference type="NCBI Taxonomy" id="1638099"/>
    <lineage>
        <taxon>Bacteria</taxon>
        <taxon>Pseudomonadati</taxon>
        <taxon>Pseudomonadota</taxon>
        <taxon>Alphaproteobacteria</taxon>
        <taxon>Hyphomicrobiales</taxon>
        <taxon>Salinarimonadaceae</taxon>
        <taxon>Salinarimonas</taxon>
    </lineage>
</organism>
<dbReference type="InterPro" id="IPR006311">
    <property type="entry name" value="TAT_signal"/>
</dbReference>
<dbReference type="InterPro" id="IPR002579">
    <property type="entry name" value="Met_Sox_Rdtase_MsrB_dom"/>
</dbReference>
<protein>
    <recommendedName>
        <fullName evidence="1">peptide-methionine (R)-S-oxide reductase</fullName>
        <ecNumber evidence="1">1.8.4.12</ecNumber>
    </recommendedName>
</protein>
<gene>
    <name evidence="6" type="primary">msrB</name>
    <name evidence="6" type="ORF">F0L46_09300</name>
</gene>
<dbReference type="EMBL" id="VUOA01000019">
    <property type="protein sequence ID" value="KAA2237201.1"/>
    <property type="molecule type" value="Genomic_DNA"/>
</dbReference>
<dbReference type="GO" id="GO:0005737">
    <property type="term" value="C:cytoplasm"/>
    <property type="evidence" value="ECO:0007669"/>
    <property type="project" value="TreeGrafter"/>
</dbReference>
<dbReference type="InterPro" id="IPR011057">
    <property type="entry name" value="Mss4-like_sf"/>
</dbReference>
<dbReference type="RefSeq" id="WP_149816881.1">
    <property type="nucleotide sequence ID" value="NZ_VUOA01000019.1"/>
</dbReference>
<feature type="domain" description="MsrB" evidence="5">
    <location>
        <begin position="38"/>
        <end position="160"/>
    </location>
</feature>
<dbReference type="PANTHER" id="PTHR10173">
    <property type="entry name" value="METHIONINE SULFOXIDE REDUCTASE"/>
    <property type="match status" value="1"/>
</dbReference>
<dbReference type="GO" id="GO:0030091">
    <property type="term" value="P:protein repair"/>
    <property type="evidence" value="ECO:0007669"/>
    <property type="project" value="InterPro"/>
</dbReference>
<dbReference type="PANTHER" id="PTHR10173:SF57">
    <property type="entry name" value="PEPTIDE-METHIONINE (R)-S-OXIDE REDUCTASE"/>
    <property type="match status" value="1"/>
</dbReference>
<evidence type="ECO:0000256" key="2">
    <source>
        <dbReference type="ARBA" id="ARBA00023002"/>
    </source>
</evidence>
<evidence type="ECO:0000313" key="6">
    <source>
        <dbReference type="EMBL" id="KAA2237201.1"/>
    </source>
</evidence>
<evidence type="ECO:0000256" key="4">
    <source>
        <dbReference type="SAM" id="SignalP"/>
    </source>
</evidence>
<dbReference type="NCBIfam" id="TIGR00357">
    <property type="entry name" value="peptide-methionine (R)-S-oxide reductase MsrB"/>
    <property type="match status" value="1"/>
</dbReference>
<dbReference type="Pfam" id="PF01641">
    <property type="entry name" value="SelR"/>
    <property type="match status" value="1"/>
</dbReference>
<proteinExistence type="predicted"/>
<dbReference type="InterPro" id="IPR028427">
    <property type="entry name" value="Met_Sox_Rdtase_MsrB"/>
</dbReference>
<dbReference type="AlphaFoldDB" id="A0A5B2VDP4"/>
<keyword evidence="2 6" id="KW-0560">Oxidoreductase</keyword>
<reference evidence="6 7" key="2">
    <citation type="submission" date="2019-09" db="EMBL/GenBank/DDBJ databases">
        <authorList>
            <person name="Jin C."/>
        </authorList>
    </citation>
    <scope>NUCLEOTIDE SEQUENCE [LARGE SCALE GENOMIC DNA]</scope>
    <source>
        <strain evidence="6 7">BN140002</strain>
    </source>
</reference>
<dbReference type="EC" id="1.8.4.12" evidence="1"/>
<dbReference type="GO" id="GO:0006979">
    <property type="term" value="P:response to oxidative stress"/>
    <property type="evidence" value="ECO:0007669"/>
    <property type="project" value="InterPro"/>
</dbReference>
<dbReference type="SUPFAM" id="SSF51316">
    <property type="entry name" value="Mss4-like"/>
    <property type="match status" value="1"/>
</dbReference>
<dbReference type="PROSITE" id="PS51790">
    <property type="entry name" value="MSRB"/>
    <property type="match status" value="1"/>
</dbReference>
<reference evidence="6 7" key="1">
    <citation type="submission" date="2019-09" db="EMBL/GenBank/DDBJ databases">
        <title>Salinarimonas rosea gen. nov., sp. nov., a new member of the a-2 subgroup of the Proteobacteria.</title>
        <authorList>
            <person name="Liu J."/>
        </authorList>
    </citation>
    <scope>NUCLEOTIDE SEQUENCE [LARGE SCALE GENOMIC DNA]</scope>
    <source>
        <strain evidence="6 7">BN140002</strain>
    </source>
</reference>
<comment type="catalytic activity">
    <reaction evidence="3">
        <text>L-methionyl-[protein] + [thioredoxin]-disulfide + H2O = L-methionyl-(R)-S-oxide-[protein] + [thioredoxin]-dithiol</text>
        <dbReference type="Rhea" id="RHEA:24164"/>
        <dbReference type="Rhea" id="RHEA-COMP:10698"/>
        <dbReference type="Rhea" id="RHEA-COMP:10700"/>
        <dbReference type="Rhea" id="RHEA-COMP:12313"/>
        <dbReference type="Rhea" id="RHEA-COMP:12314"/>
        <dbReference type="ChEBI" id="CHEBI:15377"/>
        <dbReference type="ChEBI" id="CHEBI:16044"/>
        <dbReference type="ChEBI" id="CHEBI:29950"/>
        <dbReference type="ChEBI" id="CHEBI:45764"/>
        <dbReference type="ChEBI" id="CHEBI:50058"/>
        <dbReference type="EC" id="1.8.4.12"/>
    </reaction>
</comment>
<name>A0A5B2VDP4_9HYPH</name>
<comment type="caution">
    <text evidence="6">The sequence shown here is derived from an EMBL/GenBank/DDBJ whole genome shotgun (WGS) entry which is preliminary data.</text>
</comment>
<evidence type="ECO:0000259" key="5">
    <source>
        <dbReference type="PROSITE" id="PS51790"/>
    </source>
</evidence>
<feature type="signal peptide" evidence="4">
    <location>
        <begin position="1"/>
        <end position="25"/>
    </location>
</feature>
<evidence type="ECO:0000256" key="1">
    <source>
        <dbReference type="ARBA" id="ARBA00012499"/>
    </source>
</evidence>
<evidence type="ECO:0000256" key="3">
    <source>
        <dbReference type="ARBA" id="ARBA00048488"/>
    </source>
</evidence>